<dbReference type="EMBL" id="JAPFFF010000030">
    <property type="protein sequence ID" value="KAK8845740.1"/>
    <property type="molecule type" value="Genomic_DNA"/>
</dbReference>
<proteinExistence type="predicted"/>
<gene>
    <name evidence="2" type="ORF">M9Y10_020658</name>
</gene>
<dbReference type="PANTHER" id="PTHR44167">
    <property type="entry name" value="OVARIAN-SPECIFIC SERINE/THREONINE-PROTEIN KINASE LOK-RELATED"/>
    <property type="match status" value="1"/>
</dbReference>
<dbReference type="Gene3D" id="1.10.510.10">
    <property type="entry name" value="Transferase(Phosphotransferase) domain 1"/>
    <property type="match status" value="1"/>
</dbReference>
<dbReference type="PANTHER" id="PTHR44167:SF24">
    <property type="entry name" value="SERINE_THREONINE-PROTEIN KINASE CHK2"/>
    <property type="match status" value="1"/>
</dbReference>
<protein>
    <recommendedName>
        <fullName evidence="1">Protein kinase domain-containing protein</fullName>
    </recommendedName>
</protein>
<dbReference type="InterPro" id="IPR000719">
    <property type="entry name" value="Prot_kinase_dom"/>
</dbReference>
<dbReference type="Proteomes" id="UP001470230">
    <property type="component" value="Unassembled WGS sequence"/>
</dbReference>
<dbReference type="PROSITE" id="PS50011">
    <property type="entry name" value="PROTEIN_KINASE_DOM"/>
    <property type="match status" value="1"/>
</dbReference>
<reference evidence="2 3" key="1">
    <citation type="submission" date="2024-04" db="EMBL/GenBank/DDBJ databases">
        <title>Tritrichomonas musculus Genome.</title>
        <authorList>
            <person name="Alves-Ferreira E."/>
            <person name="Grigg M."/>
            <person name="Lorenzi H."/>
            <person name="Galac M."/>
        </authorList>
    </citation>
    <scope>NUCLEOTIDE SEQUENCE [LARGE SCALE GENOMIC DNA]</scope>
    <source>
        <strain evidence="2 3">EAF2021</strain>
    </source>
</reference>
<dbReference type="Pfam" id="PF00069">
    <property type="entry name" value="Pkinase"/>
    <property type="match status" value="1"/>
</dbReference>
<evidence type="ECO:0000313" key="2">
    <source>
        <dbReference type="EMBL" id="KAK8845740.1"/>
    </source>
</evidence>
<keyword evidence="3" id="KW-1185">Reference proteome</keyword>
<comment type="caution">
    <text evidence="2">The sequence shown here is derived from an EMBL/GenBank/DDBJ whole genome shotgun (WGS) entry which is preliminary data.</text>
</comment>
<organism evidence="2 3">
    <name type="scientific">Tritrichomonas musculus</name>
    <dbReference type="NCBI Taxonomy" id="1915356"/>
    <lineage>
        <taxon>Eukaryota</taxon>
        <taxon>Metamonada</taxon>
        <taxon>Parabasalia</taxon>
        <taxon>Tritrichomonadida</taxon>
        <taxon>Tritrichomonadidae</taxon>
        <taxon>Tritrichomonas</taxon>
    </lineage>
</organism>
<feature type="domain" description="Protein kinase" evidence="1">
    <location>
        <begin position="12"/>
        <end position="243"/>
    </location>
</feature>
<dbReference type="InterPro" id="IPR011009">
    <property type="entry name" value="Kinase-like_dom_sf"/>
</dbReference>
<sequence>MDEDWPSNIGEYKIVDKVLQTPRSTVYSAFDRVGKRFVIKESKKDSQPEYQLLTELDHPNIIKPIDYLHINDLYYIIFPSAQGGDFLDKLTAEGPLDAEFVRKMMRDIFETVAYLHSAGVIHREITLENILIFYQRGTETYKLGGFSLAIKSPTSNECCGTIPYIAPEVTEKKEYDNKVDCWNLGIIMYALFTCTYPYSEKFEPTEVDYSHIPEEASDLIRHLLCPLPSDRYSADQALKHSFFNEH</sequence>
<evidence type="ECO:0000259" key="1">
    <source>
        <dbReference type="PROSITE" id="PS50011"/>
    </source>
</evidence>
<name>A0ABR2HEA5_9EUKA</name>
<dbReference type="SUPFAM" id="SSF56112">
    <property type="entry name" value="Protein kinase-like (PK-like)"/>
    <property type="match status" value="1"/>
</dbReference>
<evidence type="ECO:0000313" key="3">
    <source>
        <dbReference type="Proteomes" id="UP001470230"/>
    </source>
</evidence>
<accession>A0ABR2HEA5</accession>